<organism evidence="1 2">
    <name type="scientific">Plakobranchus ocellatus</name>
    <dbReference type="NCBI Taxonomy" id="259542"/>
    <lineage>
        <taxon>Eukaryota</taxon>
        <taxon>Metazoa</taxon>
        <taxon>Spiralia</taxon>
        <taxon>Lophotrochozoa</taxon>
        <taxon>Mollusca</taxon>
        <taxon>Gastropoda</taxon>
        <taxon>Heterobranchia</taxon>
        <taxon>Euthyneura</taxon>
        <taxon>Panpulmonata</taxon>
        <taxon>Sacoglossa</taxon>
        <taxon>Placobranchoidea</taxon>
        <taxon>Plakobranchidae</taxon>
        <taxon>Plakobranchus</taxon>
    </lineage>
</organism>
<dbReference type="Proteomes" id="UP000735302">
    <property type="component" value="Unassembled WGS sequence"/>
</dbReference>
<protein>
    <submittedName>
        <fullName evidence="1">Uncharacterized protein</fullName>
    </submittedName>
</protein>
<evidence type="ECO:0000313" key="2">
    <source>
        <dbReference type="Proteomes" id="UP000735302"/>
    </source>
</evidence>
<dbReference type="AlphaFoldDB" id="A0AAV3YMS8"/>
<evidence type="ECO:0000313" key="1">
    <source>
        <dbReference type="EMBL" id="GFN83418.1"/>
    </source>
</evidence>
<gene>
    <name evidence="1" type="ORF">PoB_000992400</name>
</gene>
<name>A0AAV3YMS8_9GAST</name>
<reference evidence="1 2" key="1">
    <citation type="journal article" date="2021" name="Elife">
        <title>Chloroplast acquisition without the gene transfer in kleptoplastic sea slugs, Plakobranchus ocellatus.</title>
        <authorList>
            <person name="Maeda T."/>
            <person name="Takahashi S."/>
            <person name="Yoshida T."/>
            <person name="Shimamura S."/>
            <person name="Takaki Y."/>
            <person name="Nagai Y."/>
            <person name="Toyoda A."/>
            <person name="Suzuki Y."/>
            <person name="Arimoto A."/>
            <person name="Ishii H."/>
            <person name="Satoh N."/>
            <person name="Nishiyama T."/>
            <person name="Hasebe M."/>
            <person name="Maruyama T."/>
            <person name="Minagawa J."/>
            <person name="Obokata J."/>
            <person name="Shigenobu S."/>
        </authorList>
    </citation>
    <scope>NUCLEOTIDE SEQUENCE [LARGE SCALE GENOMIC DNA]</scope>
</reference>
<comment type="caution">
    <text evidence="1">The sequence shown here is derived from an EMBL/GenBank/DDBJ whole genome shotgun (WGS) entry which is preliminary data.</text>
</comment>
<dbReference type="EMBL" id="BLXT01001203">
    <property type="protein sequence ID" value="GFN83418.1"/>
    <property type="molecule type" value="Genomic_DNA"/>
</dbReference>
<keyword evidence="2" id="KW-1185">Reference proteome</keyword>
<proteinExistence type="predicted"/>
<accession>A0AAV3YMS8</accession>
<sequence>MFSRDFRVNPSGNLRRISVASHSFRPETGGYRTGQGKAGEGRGRLWLPVSISAGDPPIWAGKLNRKQISVPVWLPSHQHSALGVRQAGTTNEPLGMLSLAQNFDCSFSAQIAKAKSALRNEYWEELDSAAERKEAKQKLNRMDRKR</sequence>